<organism evidence="2 3">
    <name type="scientific">Raoultibacter massiliensis</name>
    <dbReference type="NCBI Taxonomy" id="1852371"/>
    <lineage>
        <taxon>Bacteria</taxon>
        <taxon>Bacillati</taxon>
        <taxon>Actinomycetota</taxon>
        <taxon>Coriobacteriia</taxon>
        <taxon>Eggerthellales</taxon>
        <taxon>Eggerthellaceae</taxon>
        <taxon>Raoultibacter</taxon>
    </lineage>
</organism>
<gene>
    <name evidence="2" type="ORF">AAA083_02550</name>
</gene>
<dbReference type="Proteomes" id="UP001487305">
    <property type="component" value="Unassembled WGS sequence"/>
</dbReference>
<sequence>MAIKRKSTKALAIAFAITGSLAVVAGGFLLWHVIRVSNAGTGPSDHMFYTTGKVIYVDSDAMVFTMTVDSGNKEGIGDGCLSVDYSTVFTLHGNIDELEVGRTVKAGYLIPFSECVAIAYYLEIGEGGTGS</sequence>
<evidence type="ECO:0000313" key="2">
    <source>
        <dbReference type="EMBL" id="MEQ3361852.1"/>
    </source>
</evidence>
<evidence type="ECO:0000256" key="1">
    <source>
        <dbReference type="SAM" id="Phobius"/>
    </source>
</evidence>
<proteinExistence type="predicted"/>
<accession>A0ABV1J9V7</accession>
<keyword evidence="1" id="KW-0472">Membrane</keyword>
<protein>
    <submittedName>
        <fullName evidence="2">Uncharacterized protein</fullName>
    </submittedName>
</protein>
<dbReference type="RefSeq" id="WP_102375242.1">
    <property type="nucleotide sequence ID" value="NZ_JBBNOP010000001.1"/>
</dbReference>
<dbReference type="EMBL" id="JBBNOP010000001">
    <property type="protein sequence ID" value="MEQ3361852.1"/>
    <property type="molecule type" value="Genomic_DNA"/>
</dbReference>
<comment type="caution">
    <text evidence="2">The sequence shown here is derived from an EMBL/GenBank/DDBJ whole genome shotgun (WGS) entry which is preliminary data.</text>
</comment>
<keyword evidence="3" id="KW-1185">Reference proteome</keyword>
<name>A0ABV1J9V7_9ACTN</name>
<feature type="transmembrane region" description="Helical" evidence="1">
    <location>
        <begin position="12"/>
        <end position="34"/>
    </location>
</feature>
<reference evidence="2 3" key="1">
    <citation type="submission" date="2024-04" db="EMBL/GenBank/DDBJ databases">
        <title>Human intestinal bacterial collection.</title>
        <authorList>
            <person name="Pauvert C."/>
            <person name="Hitch T.C.A."/>
            <person name="Clavel T."/>
        </authorList>
    </citation>
    <scope>NUCLEOTIDE SEQUENCE [LARGE SCALE GENOMIC DNA]</scope>
    <source>
        <strain evidence="2 3">CLA-KB-H42</strain>
    </source>
</reference>
<keyword evidence="1" id="KW-1133">Transmembrane helix</keyword>
<keyword evidence="1" id="KW-0812">Transmembrane</keyword>
<evidence type="ECO:0000313" key="3">
    <source>
        <dbReference type="Proteomes" id="UP001487305"/>
    </source>
</evidence>